<dbReference type="InterPro" id="IPR018545">
    <property type="entry name" value="Btz_dom"/>
</dbReference>
<keyword evidence="5" id="KW-0963">Cytoplasm</keyword>
<dbReference type="GO" id="GO:0051028">
    <property type="term" value="P:mRNA transport"/>
    <property type="evidence" value="ECO:0007669"/>
    <property type="project" value="UniProtKB-KW"/>
</dbReference>
<keyword evidence="8" id="KW-0810">Translation regulation</keyword>
<dbReference type="GO" id="GO:0035145">
    <property type="term" value="C:exon-exon junction complex"/>
    <property type="evidence" value="ECO:0007669"/>
    <property type="project" value="InterPro"/>
</dbReference>
<dbReference type="Proteomes" id="UP000250235">
    <property type="component" value="Unassembled WGS sequence"/>
</dbReference>
<gene>
    <name evidence="16" type="ORF">F511_32408</name>
</gene>
<feature type="domain" description="Btz" evidence="15">
    <location>
        <begin position="114"/>
        <end position="232"/>
    </location>
</feature>
<evidence type="ECO:0000256" key="6">
    <source>
        <dbReference type="ARBA" id="ARBA00022664"/>
    </source>
</evidence>
<evidence type="ECO:0000313" key="16">
    <source>
        <dbReference type="EMBL" id="KZV38841.1"/>
    </source>
</evidence>
<proteinExistence type="inferred from homology"/>
<feature type="region of interest" description="Disordered" evidence="13">
    <location>
        <begin position="56"/>
        <end position="142"/>
    </location>
</feature>
<dbReference type="PANTHER" id="PTHR36364">
    <property type="entry name" value="OS03G0203000 PROTEIN"/>
    <property type="match status" value="1"/>
</dbReference>
<evidence type="ECO:0000256" key="7">
    <source>
        <dbReference type="ARBA" id="ARBA00022816"/>
    </source>
</evidence>
<keyword evidence="9" id="KW-0694">RNA-binding</keyword>
<feature type="compositionally biased region" description="Basic and acidic residues" evidence="13">
    <location>
        <begin position="193"/>
        <end position="202"/>
    </location>
</feature>
<evidence type="ECO:0000256" key="8">
    <source>
        <dbReference type="ARBA" id="ARBA00022845"/>
    </source>
</evidence>
<dbReference type="GO" id="GO:0005737">
    <property type="term" value="C:cytoplasm"/>
    <property type="evidence" value="ECO:0007669"/>
    <property type="project" value="UniProtKB-SubCell"/>
</dbReference>
<feature type="compositionally biased region" description="Basic and acidic residues" evidence="13">
    <location>
        <begin position="65"/>
        <end position="88"/>
    </location>
</feature>
<accession>A0A2Z7BW87</accession>
<dbReference type="OrthoDB" id="1920561at2759"/>
<evidence type="ECO:0000256" key="9">
    <source>
        <dbReference type="ARBA" id="ARBA00022884"/>
    </source>
</evidence>
<feature type="transmembrane region" description="Helical" evidence="14">
    <location>
        <begin position="6"/>
        <end position="30"/>
    </location>
</feature>
<dbReference type="GO" id="GO:0006397">
    <property type="term" value="P:mRNA processing"/>
    <property type="evidence" value="ECO:0007669"/>
    <property type="project" value="UniProtKB-KW"/>
</dbReference>
<evidence type="ECO:0000256" key="2">
    <source>
        <dbReference type="ARBA" id="ARBA00004496"/>
    </source>
</evidence>
<keyword evidence="4" id="KW-0813">Transport</keyword>
<organism evidence="16 17">
    <name type="scientific">Dorcoceras hygrometricum</name>
    <dbReference type="NCBI Taxonomy" id="472368"/>
    <lineage>
        <taxon>Eukaryota</taxon>
        <taxon>Viridiplantae</taxon>
        <taxon>Streptophyta</taxon>
        <taxon>Embryophyta</taxon>
        <taxon>Tracheophyta</taxon>
        <taxon>Spermatophyta</taxon>
        <taxon>Magnoliopsida</taxon>
        <taxon>eudicotyledons</taxon>
        <taxon>Gunneridae</taxon>
        <taxon>Pentapetalae</taxon>
        <taxon>asterids</taxon>
        <taxon>lamiids</taxon>
        <taxon>Lamiales</taxon>
        <taxon>Gesneriaceae</taxon>
        <taxon>Didymocarpoideae</taxon>
        <taxon>Trichosporeae</taxon>
        <taxon>Loxocarpinae</taxon>
        <taxon>Dorcoceras</taxon>
    </lineage>
</organism>
<keyword evidence="11" id="KW-0508">mRNA splicing</keyword>
<evidence type="ECO:0000256" key="4">
    <source>
        <dbReference type="ARBA" id="ARBA00022448"/>
    </source>
</evidence>
<feature type="region of interest" description="Disordered" evidence="13">
    <location>
        <begin position="172"/>
        <end position="279"/>
    </location>
</feature>
<feature type="compositionally biased region" description="Basic and acidic residues" evidence="13">
    <location>
        <begin position="261"/>
        <end position="279"/>
    </location>
</feature>
<feature type="region of interest" description="Disordered" evidence="13">
    <location>
        <begin position="302"/>
        <end position="370"/>
    </location>
</feature>
<dbReference type="GO" id="GO:0006417">
    <property type="term" value="P:regulation of translation"/>
    <property type="evidence" value="ECO:0007669"/>
    <property type="project" value="UniProtKB-KW"/>
</dbReference>
<comment type="subcellular location">
    <subcellularLocation>
        <location evidence="2">Cytoplasm</location>
    </subcellularLocation>
    <subcellularLocation>
        <location evidence="1">Nucleus</location>
    </subcellularLocation>
</comment>
<comment type="similarity">
    <text evidence="3">Belongs to the CASC3 family.</text>
</comment>
<dbReference type="Pfam" id="PF09405">
    <property type="entry name" value="Btz"/>
    <property type="match status" value="1"/>
</dbReference>
<dbReference type="EMBL" id="KV001720">
    <property type="protein sequence ID" value="KZV38841.1"/>
    <property type="molecule type" value="Genomic_DNA"/>
</dbReference>
<reference evidence="16 17" key="1">
    <citation type="journal article" date="2015" name="Proc. Natl. Acad. Sci. U.S.A.">
        <title>The resurrection genome of Boea hygrometrica: A blueprint for survival of dehydration.</title>
        <authorList>
            <person name="Xiao L."/>
            <person name="Yang G."/>
            <person name="Zhang L."/>
            <person name="Yang X."/>
            <person name="Zhao S."/>
            <person name="Ji Z."/>
            <person name="Zhou Q."/>
            <person name="Hu M."/>
            <person name="Wang Y."/>
            <person name="Chen M."/>
            <person name="Xu Y."/>
            <person name="Jin H."/>
            <person name="Xiao X."/>
            <person name="Hu G."/>
            <person name="Bao F."/>
            <person name="Hu Y."/>
            <person name="Wan P."/>
            <person name="Li L."/>
            <person name="Deng X."/>
            <person name="Kuang T."/>
            <person name="Xiang C."/>
            <person name="Zhu J.K."/>
            <person name="Oliver M.J."/>
            <person name="He Y."/>
        </authorList>
    </citation>
    <scope>NUCLEOTIDE SEQUENCE [LARGE SCALE GENOMIC DNA]</scope>
    <source>
        <strain evidence="17">cv. XS01</strain>
    </source>
</reference>
<sequence>MDVTIILKVVVVVCVVTCMCWSTTTLTCGLSGKNLFKKHFSFNDWINKHGDSLLLPASPKRFRRDGKPATERPHSNPDLDKDQLSSDQKHHRRLQDALPLEAPLGRDENVESGTVSKQSEEKANGNLEGSNHSSEQAKVPRSRTYFQHDDRGITRQDGRGFGRRTDSERGWWRDHKAQLNSSSRAENKMLSSDARRKDEKAMDNQGNNMWRHDGYFEMEANPKPPSRKRPSFSEHKITTKEPEKADKSATAAAAANPLMPKPEERVTKGEKREERVHYSRYSDKPEIPFARERESRGEVWRGNFTPRDRYGSSGRYRGRDQFTGRQGYRPVGDGGRVEKWKHDLYKEANRSPTPKNEEDQISKIEALLAS</sequence>
<name>A0A2Z7BW87_9LAMI</name>
<dbReference type="GO" id="GO:0008380">
    <property type="term" value="P:RNA splicing"/>
    <property type="evidence" value="ECO:0007669"/>
    <property type="project" value="UniProtKB-KW"/>
</dbReference>
<evidence type="ECO:0000256" key="10">
    <source>
        <dbReference type="ARBA" id="ARBA00023161"/>
    </source>
</evidence>
<dbReference type="PANTHER" id="PTHR36364:SF1">
    <property type="entry name" value="OS03G0203000 PROTEIN"/>
    <property type="match status" value="1"/>
</dbReference>
<keyword evidence="14" id="KW-0812">Transmembrane</keyword>
<keyword evidence="17" id="KW-1185">Reference proteome</keyword>
<dbReference type="AlphaFoldDB" id="A0A2Z7BW87"/>
<evidence type="ECO:0000256" key="13">
    <source>
        <dbReference type="SAM" id="MobiDB-lite"/>
    </source>
</evidence>
<keyword evidence="12" id="KW-0539">Nucleus</keyword>
<keyword evidence="7" id="KW-0509">mRNA transport</keyword>
<evidence type="ECO:0000256" key="11">
    <source>
        <dbReference type="ARBA" id="ARBA00023187"/>
    </source>
</evidence>
<feature type="compositionally biased region" description="Basic and acidic residues" evidence="13">
    <location>
        <begin position="335"/>
        <end position="362"/>
    </location>
</feature>
<keyword evidence="14" id="KW-1133">Transmembrane helix</keyword>
<dbReference type="GO" id="GO:0000184">
    <property type="term" value="P:nuclear-transcribed mRNA catabolic process, nonsense-mediated decay"/>
    <property type="evidence" value="ECO:0007669"/>
    <property type="project" value="UniProtKB-KW"/>
</dbReference>
<evidence type="ECO:0000256" key="1">
    <source>
        <dbReference type="ARBA" id="ARBA00004123"/>
    </source>
</evidence>
<dbReference type="GO" id="GO:0003729">
    <property type="term" value="F:mRNA binding"/>
    <property type="evidence" value="ECO:0007669"/>
    <property type="project" value="InterPro"/>
</dbReference>
<evidence type="ECO:0000313" key="17">
    <source>
        <dbReference type="Proteomes" id="UP000250235"/>
    </source>
</evidence>
<evidence type="ECO:0000256" key="5">
    <source>
        <dbReference type="ARBA" id="ARBA00022490"/>
    </source>
</evidence>
<evidence type="ECO:0000259" key="15">
    <source>
        <dbReference type="Pfam" id="PF09405"/>
    </source>
</evidence>
<evidence type="ECO:0000256" key="14">
    <source>
        <dbReference type="SAM" id="Phobius"/>
    </source>
</evidence>
<evidence type="ECO:0000256" key="3">
    <source>
        <dbReference type="ARBA" id="ARBA00009548"/>
    </source>
</evidence>
<keyword evidence="14" id="KW-0472">Membrane</keyword>
<feature type="compositionally biased region" description="Polar residues" evidence="13">
    <location>
        <begin position="127"/>
        <end position="136"/>
    </location>
</feature>
<evidence type="ECO:0000256" key="12">
    <source>
        <dbReference type="ARBA" id="ARBA00023242"/>
    </source>
</evidence>
<keyword evidence="6" id="KW-0507">mRNA processing</keyword>
<protein>
    <submittedName>
        <fullName evidence="16">Treacle protein</fullName>
    </submittedName>
</protein>
<keyword evidence="10" id="KW-0866">Nonsense-mediated mRNA decay</keyword>
<feature type="compositionally biased region" description="Basic and acidic residues" evidence="13">
    <location>
        <begin position="231"/>
        <end position="247"/>
    </location>
</feature>